<dbReference type="Pfam" id="PF04951">
    <property type="entry name" value="Peptidase_M55"/>
    <property type="match status" value="1"/>
</dbReference>
<dbReference type="InterPro" id="IPR036177">
    <property type="entry name" value="Peptidase_M55_sf"/>
</dbReference>
<dbReference type="AlphaFoldDB" id="A0A3B0C937"/>
<protein>
    <submittedName>
        <fullName evidence="2">Peptidase M55</fullName>
    </submittedName>
</protein>
<reference evidence="2 3" key="1">
    <citation type="journal article" date="2007" name="Int. J. Syst. Evol. Microbiol.">
        <title>Paenibacillus ginsengarvi sp. nov., isolated from soil from ginseng cultivation.</title>
        <authorList>
            <person name="Yoon M.H."/>
            <person name="Ten L.N."/>
            <person name="Im W.T."/>
        </authorList>
    </citation>
    <scope>NUCLEOTIDE SEQUENCE [LARGE SCALE GENOMIC DNA]</scope>
    <source>
        <strain evidence="2 3">KCTC 13059</strain>
    </source>
</reference>
<keyword evidence="3" id="KW-1185">Reference proteome</keyword>
<feature type="region of interest" description="Disordered" evidence="1">
    <location>
        <begin position="15"/>
        <end position="35"/>
    </location>
</feature>
<feature type="compositionally biased region" description="Polar residues" evidence="1">
    <location>
        <begin position="15"/>
        <end position="26"/>
    </location>
</feature>
<dbReference type="EMBL" id="RBAH01000012">
    <property type="protein sequence ID" value="RKN82283.1"/>
    <property type="molecule type" value="Genomic_DNA"/>
</dbReference>
<organism evidence="2 3">
    <name type="scientific">Paenibacillus ginsengarvi</name>
    <dbReference type="NCBI Taxonomy" id="400777"/>
    <lineage>
        <taxon>Bacteria</taxon>
        <taxon>Bacillati</taxon>
        <taxon>Bacillota</taxon>
        <taxon>Bacilli</taxon>
        <taxon>Bacillales</taxon>
        <taxon>Paenibacillaceae</taxon>
        <taxon>Paenibacillus</taxon>
    </lineage>
</organism>
<evidence type="ECO:0000256" key="1">
    <source>
        <dbReference type="SAM" id="MobiDB-lite"/>
    </source>
</evidence>
<dbReference type="OrthoDB" id="9799092at2"/>
<proteinExistence type="predicted"/>
<dbReference type="InterPro" id="IPR007035">
    <property type="entry name" value="Peptidase_M55"/>
</dbReference>
<evidence type="ECO:0000313" key="2">
    <source>
        <dbReference type="EMBL" id="RKN82283.1"/>
    </source>
</evidence>
<comment type="caution">
    <text evidence="2">The sequence shown here is derived from an EMBL/GenBank/DDBJ whole genome shotgun (WGS) entry which is preliminary data.</text>
</comment>
<dbReference type="SUPFAM" id="SSF63992">
    <property type="entry name" value="Dipeptide transport protein"/>
    <property type="match status" value="1"/>
</dbReference>
<dbReference type="Proteomes" id="UP000282311">
    <property type="component" value="Unassembled WGS sequence"/>
</dbReference>
<gene>
    <name evidence="2" type="ORF">D7M11_18095</name>
</gene>
<dbReference type="Gene3D" id="3.40.50.10780">
    <property type="entry name" value="Dipeptide transport protein"/>
    <property type="match status" value="1"/>
</dbReference>
<evidence type="ECO:0000313" key="3">
    <source>
        <dbReference type="Proteomes" id="UP000282311"/>
    </source>
</evidence>
<dbReference type="InterPro" id="IPR027476">
    <property type="entry name" value="DppA_N"/>
</dbReference>
<sequence>MKFYILTDLEGVSGTDSFTQTRTNDSGPEGKGPSMKQLAREVNACAEGIRAVYPDAVIDVWDGHGSGGIFPEDLVGCDYQRDYRPHCGQLAGYAAMLFVGQHAMAGTIDAPLCHTYSSRDILYYRLNGVFIGEFGARALLAGVQGVPTIFLSGDDKAALEAQMFVPEIETAVTKFGKGFESAVHIDADESCRIIREGAERAVRRMDEIAPFTRITAPYTFEARYYRPFWKEGVKEQGARVYVDDYTYRVETDDIFKLPF</sequence>
<name>A0A3B0C937_9BACL</name>
<accession>A0A3B0C937</accession>